<feature type="compositionally biased region" description="Basic and acidic residues" evidence="1">
    <location>
        <begin position="22"/>
        <end position="43"/>
    </location>
</feature>
<name>A0A0G4HZ91_9ALVE</name>
<evidence type="ECO:0000256" key="1">
    <source>
        <dbReference type="SAM" id="MobiDB-lite"/>
    </source>
</evidence>
<evidence type="ECO:0000313" key="2">
    <source>
        <dbReference type="EMBL" id="CEM49900.1"/>
    </source>
</evidence>
<dbReference type="VEuPathDB" id="CryptoDB:Cvel_9680"/>
<proteinExistence type="predicted"/>
<accession>A0A0G4HZ91</accession>
<feature type="region of interest" description="Disordered" evidence="1">
    <location>
        <begin position="1"/>
        <end position="92"/>
    </location>
</feature>
<sequence>MKNERKEQSTGQRRSLRRKRKKEEATGQRRPLIKNERKEETTGQRRSLRRKRKKEEATGQRWPLMKNERKEETTGQRRTLRRTRKKEEATDGPSLGKFDLLLERLYRQSLATVTPEILSVIASHKEGFGVVLLFLHMVKAMRLDFHYDTTKIDVSEFELEPGKLDLFLSSFLSSLKVSSNLKCGPCVCKERFLPTLSRFLHMMAERGGDRDSKTPPLQTLLLNEYKLDAFRGAALLSCVLSSLKDSELDLSGE</sequence>
<dbReference type="PhylomeDB" id="A0A0G4HZ91"/>
<reference evidence="2" key="1">
    <citation type="submission" date="2014-11" db="EMBL/GenBank/DDBJ databases">
        <authorList>
            <person name="Otto D Thomas"/>
            <person name="Naeem Raeece"/>
        </authorList>
    </citation>
    <scope>NUCLEOTIDE SEQUENCE</scope>
</reference>
<dbReference type="EMBL" id="CDMZ01004489">
    <property type="protein sequence ID" value="CEM49900.1"/>
    <property type="molecule type" value="Genomic_DNA"/>
</dbReference>
<dbReference type="AlphaFoldDB" id="A0A0G4HZ91"/>
<organism evidence="2">
    <name type="scientific">Chromera velia CCMP2878</name>
    <dbReference type="NCBI Taxonomy" id="1169474"/>
    <lineage>
        <taxon>Eukaryota</taxon>
        <taxon>Sar</taxon>
        <taxon>Alveolata</taxon>
        <taxon>Colpodellida</taxon>
        <taxon>Chromeraceae</taxon>
        <taxon>Chromera</taxon>
    </lineage>
</organism>
<protein>
    <submittedName>
        <fullName evidence="2">Uncharacterized protein</fullName>
    </submittedName>
</protein>
<gene>
    <name evidence="2" type="ORF">Cvel_9680</name>
</gene>
<feature type="compositionally biased region" description="Basic and acidic residues" evidence="1">
    <location>
        <begin position="66"/>
        <end position="75"/>
    </location>
</feature>